<accession>A0AA88GJJ6</accession>
<dbReference type="GeneID" id="68101616"/>
<reference evidence="2 3" key="1">
    <citation type="journal article" date="2018" name="BMC Genomics">
        <title>The genome of Naegleria lovaniensis, the basis for a comparative approach to unravel pathogenicity factors of the human pathogenic amoeba N. fowleri.</title>
        <authorList>
            <person name="Liechti N."/>
            <person name="Schurch N."/>
            <person name="Bruggmann R."/>
            <person name="Wittwer M."/>
        </authorList>
    </citation>
    <scope>NUCLEOTIDE SEQUENCE [LARGE SCALE GENOMIC DNA]</scope>
    <source>
        <strain evidence="2 3">ATCC 30569</strain>
    </source>
</reference>
<dbReference type="Proteomes" id="UP000816034">
    <property type="component" value="Unassembled WGS sequence"/>
</dbReference>
<dbReference type="Gene3D" id="3.30.470.30">
    <property type="entry name" value="DNA ligase/mRNA capping enzyme"/>
    <property type="match status" value="1"/>
</dbReference>
<dbReference type="Pfam" id="PF09511">
    <property type="entry name" value="RNA_lig_T4_1"/>
    <property type="match status" value="1"/>
</dbReference>
<comment type="caution">
    <text evidence="2">The sequence shown here is derived from an EMBL/GenBank/DDBJ whole genome shotgun (WGS) entry which is preliminary data.</text>
</comment>
<evidence type="ECO:0000313" key="2">
    <source>
        <dbReference type="EMBL" id="KAG2377646.1"/>
    </source>
</evidence>
<dbReference type="Gene3D" id="1.10.3550.20">
    <property type="match status" value="1"/>
</dbReference>
<proteinExistence type="predicted"/>
<dbReference type="EMBL" id="PYSW02000037">
    <property type="protein sequence ID" value="KAG2377646.1"/>
    <property type="molecule type" value="Genomic_DNA"/>
</dbReference>
<dbReference type="SUPFAM" id="SSF56091">
    <property type="entry name" value="DNA ligase/mRNA capping enzyme, catalytic domain"/>
    <property type="match status" value="1"/>
</dbReference>
<organism evidence="2 3">
    <name type="scientific">Naegleria lovaniensis</name>
    <name type="common">Amoeba</name>
    <dbReference type="NCBI Taxonomy" id="51637"/>
    <lineage>
        <taxon>Eukaryota</taxon>
        <taxon>Discoba</taxon>
        <taxon>Heterolobosea</taxon>
        <taxon>Tetramitia</taxon>
        <taxon>Eutetramitia</taxon>
        <taxon>Vahlkampfiidae</taxon>
        <taxon>Naegleria</taxon>
    </lineage>
</organism>
<dbReference type="InterPro" id="IPR019039">
    <property type="entry name" value="T4-Rnl1-like_N"/>
</dbReference>
<name>A0AA88GJJ6_NAELO</name>
<evidence type="ECO:0000313" key="3">
    <source>
        <dbReference type="Proteomes" id="UP000816034"/>
    </source>
</evidence>
<gene>
    <name evidence="2" type="ORF">C9374_009162</name>
</gene>
<evidence type="ECO:0000259" key="1">
    <source>
        <dbReference type="Pfam" id="PF09511"/>
    </source>
</evidence>
<dbReference type="RefSeq" id="XP_044544908.1">
    <property type="nucleotide sequence ID" value="XM_044699319.1"/>
</dbReference>
<feature type="domain" description="T4 RNA ligase 1-like N-terminal" evidence="1">
    <location>
        <begin position="89"/>
        <end position="329"/>
    </location>
</feature>
<dbReference type="AlphaFoldDB" id="A0AA88GJJ6"/>
<protein>
    <recommendedName>
        <fullName evidence="1">T4 RNA ligase 1-like N-terminal domain-containing protein</fullName>
    </recommendedName>
</protein>
<sequence>MIVDYSNSELVSSSETNKQSSLFPSITHLSQVVEAIGTDTDDFKFMEQDEYLFYCYGRVKSTTFPPLIESSHSSMISDEELQRRKIRREIRGLTFEKSSGKLVSRCLHKFFNLDENEESSIQTLESRFNTHSKSINLLDIFLVLEKLDGSMVMPIYVNNNIVFRTKRGYFNNVTNEADLFVKAQRESRNSNTHNEKNSIQYLEFCEYTMNQGLTPIFEFYSKQNMVVVEYSETFLTLIAIRSTCHGSYMPYEEMCELCEKFNIPYVKCIFNGGHLHSTILNTQPSNTSTIIIHTFEELKTKVNELHGIEGVVLRHKQSGEMYKLKTHWYSELHKKKQLITDSNPSPSHVWKLVLDDSVDDFLPFLNTEKEKQELRRFNDEVWNAIDECAESAMKVVQEAMNSHHAHTKLILNSTQDTHSNVPSTVSLQLPSAKAISQYIFDHTSHNIIFRKIVYKVKGELDKKKLQEQQQRPSQGSLSKGTIAIMTPQEVVKYYLLQYIFKDLDLVKNCLNRPHLVYNNYRMI</sequence>
<keyword evidence="3" id="KW-1185">Reference proteome</keyword>